<evidence type="ECO:0000313" key="2">
    <source>
        <dbReference type="Proteomes" id="UP000516437"/>
    </source>
</evidence>
<protein>
    <submittedName>
        <fullName evidence="1">Uncharacterized protein</fullName>
    </submittedName>
</protein>
<dbReference type="AlphaFoldDB" id="A0A6A1W5H9"/>
<dbReference type="EMBL" id="RXIC02000021">
    <property type="protein sequence ID" value="KAB1220519.1"/>
    <property type="molecule type" value="Genomic_DNA"/>
</dbReference>
<comment type="caution">
    <text evidence="1">The sequence shown here is derived from an EMBL/GenBank/DDBJ whole genome shotgun (WGS) entry which is preliminary data.</text>
</comment>
<sequence length="300" mass="32675">MPDYVAAYARNVSSCAALYRMAMKKRADLCPSEADALNLSMAMWVTPSSRRCQGRFHEHFVRVSCFAKKLLNPVPGTGRQPGCAVILQMLWPMYSCDRGLHECIWSFVVASGLEDVSPMFSPTSGVHTEIPVPAVKEIREIGTHSFSVLLTAPLGHDLPEAAGGVKVHSGTIWSPGALPSITPLVMETPLEEPRTSRAVVIGDSGILALDLANESTTTAVNVAGDVEELDSEPSALPSWRLRPYAQPPLNEEMMEDALLTRSLFHCVSLVAALDAAELKHDEELESSRLNLRKLEGELEL</sequence>
<gene>
    <name evidence="1" type="ORF">CJ030_MR3G015772</name>
</gene>
<accession>A0A6A1W5H9</accession>
<organism evidence="1 2">
    <name type="scientific">Morella rubra</name>
    <name type="common">Chinese bayberry</name>
    <dbReference type="NCBI Taxonomy" id="262757"/>
    <lineage>
        <taxon>Eukaryota</taxon>
        <taxon>Viridiplantae</taxon>
        <taxon>Streptophyta</taxon>
        <taxon>Embryophyta</taxon>
        <taxon>Tracheophyta</taxon>
        <taxon>Spermatophyta</taxon>
        <taxon>Magnoliopsida</taxon>
        <taxon>eudicotyledons</taxon>
        <taxon>Gunneridae</taxon>
        <taxon>Pentapetalae</taxon>
        <taxon>rosids</taxon>
        <taxon>fabids</taxon>
        <taxon>Fagales</taxon>
        <taxon>Myricaceae</taxon>
        <taxon>Morella</taxon>
    </lineage>
</organism>
<proteinExistence type="predicted"/>
<reference evidence="1 2" key="1">
    <citation type="journal article" date="2019" name="Plant Biotechnol. J.">
        <title>The red bayberry genome and genetic basis of sex determination.</title>
        <authorList>
            <person name="Jia H.M."/>
            <person name="Jia H.J."/>
            <person name="Cai Q.L."/>
            <person name="Wang Y."/>
            <person name="Zhao H.B."/>
            <person name="Yang W.F."/>
            <person name="Wang G.Y."/>
            <person name="Li Y.H."/>
            <person name="Zhan D.L."/>
            <person name="Shen Y.T."/>
            <person name="Niu Q.F."/>
            <person name="Chang L."/>
            <person name="Qiu J."/>
            <person name="Zhao L."/>
            <person name="Xie H.B."/>
            <person name="Fu W.Y."/>
            <person name="Jin J."/>
            <person name="Li X.W."/>
            <person name="Jiao Y."/>
            <person name="Zhou C.C."/>
            <person name="Tu T."/>
            <person name="Chai C.Y."/>
            <person name="Gao J.L."/>
            <person name="Fan L.J."/>
            <person name="van de Weg E."/>
            <person name="Wang J.Y."/>
            <person name="Gao Z.S."/>
        </authorList>
    </citation>
    <scope>NUCLEOTIDE SEQUENCE [LARGE SCALE GENOMIC DNA]</scope>
    <source>
        <tissue evidence="1">Leaves</tissue>
    </source>
</reference>
<name>A0A6A1W5H9_9ROSI</name>
<dbReference type="Proteomes" id="UP000516437">
    <property type="component" value="Chromosome 3"/>
</dbReference>
<evidence type="ECO:0000313" key="1">
    <source>
        <dbReference type="EMBL" id="KAB1220519.1"/>
    </source>
</evidence>
<keyword evidence="2" id="KW-1185">Reference proteome</keyword>